<dbReference type="InterPro" id="IPR010359">
    <property type="entry name" value="IrrE_HExxH"/>
</dbReference>
<dbReference type="HOGENOM" id="CLU_075752_0_0_5"/>
<dbReference type="Pfam" id="PF06114">
    <property type="entry name" value="Peptidase_M78"/>
    <property type="match status" value="1"/>
</dbReference>
<protein>
    <recommendedName>
        <fullName evidence="1">IrrE N-terminal-like domain-containing protein</fullName>
    </recommendedName>
</protein>
<feature type="domain" description="IrrE N-terminal-like" evidence="1">
    <location>
        <begin position="27"/>
        <end position="152"/>
    </location>
</feature>
<evidence type="ECO:0000259" key="1">
    <source>
        <dbReference type="Pfam" id="PF06114"/>
    </source>
</evidence>
<dbReference type="STRING" id="316055.RPE_2497"/>
<dbReference type="eggNOG" id="COG2856">
    <property type="taxonomic scope" value="Bacteria"/>
</dbReference>
<proteinExistence type="predicted"/>
<dbReference type="OrthoDB" id="9794834at2"/>
<sequence length="255" mass="29029">MRAAEELLQELGIVDPRDIDLPAIAHCVGVEVQYRHLASCEAQIIGYRDRAVVYVSPNTMPHRKKFSTGHELGHWHHHRGQSFVCRSSDIGRPLDEKSKNAERLADAYSGDLILPPFMIRPMLEKPGDISFEDIIDLSNLFSASVTATAIRVMRMTRQPLVLIAHNLSGRMWQWSSITAGSLRVRDDIDHRSSAIVTLMSGGKASSPRKEPAHYWFDRRHIEQFDVRVQSLRIVESEVLTLLRIPDLKMIEIYGR</sequence>
<dbReference type="KEGG" id="rpe:RPE_2497"/>
<accession>Q07NP9</accession>
<dbReference type="AlphaFoldDB" id="Q07NP9"/>
<reference evidence="2" key="1">
    <citation type="submission" date="2006-09" db="EMBL/GenBank/DDBJ databases">
        <title>Complete sequence of Rhodopseudomonas palustris BisA53.</title>
        <authorList>
            <consortium name="US DOE Joint Genome Institute"/>
            <person name="Copeland A."/>
            <person name="Lucas S."/>
            <person name="Lapidus A."/>
            <person name="Barry K."/>
            <person name="Detter J.C."/>
            <person name="Glavina del Rio T."/>
            <person name="Hammon N."/>
            <person name="Israni S."/>
            <person name="Dalin E."/>
            <person name="Tice H."/>
            <person name="Pitluck S."/>
            <person name="Chain P."/>
            <person name="Malfatti S."/>
            <person name="Shin M."/>
            <person name="Vergez L."/>
            <person name="Schmutz J."/>
            <person name="Larimer F."/>
            <person name="Land M."/>
            <person name="Hauser L."/>
            <person name="Pelletier D.A."/>
            <person name="Kyrpides N."/>
            <person name="Kim E."/>
            <person name="Harwood C.S."/>
            <person name="Oda Y."/>
            <person name="Richardson P."/>
        </authorList>
    </citation>
    <scope>NUCLEOTIDE SEQUENCE [LARGE SCALE GENOMIC DNA]</scope>
    <source>
        <strain evidence="2">BisA53</strain>
    </source>
</reference>
<gene>
    <name evidence="2" type="ordered locus">RPE_2497</name>
</gene>
<organism evidence="2">
    <name type="scientific">Rhodopseudomonas palustris (strain BisA53)</name>
    <dbReference type="NCBI Taxonomy" id="316055"/>
    <lineage>
        <taxon>Bacteria</taxon>
        <taxon>Pseudomonadati</taxon>
        <taxon>Pseudomonadota</taxon>
        <taxon>Alphaproteobacteria</taxon>
        <taxon>Hyphomicrobiales</taxon>
        <taxon>Nitrobacteraceae</taxon>
        <taxon>Rhodopseudomonas</taxon>
    </lineage>
</organism>
<dbReference type="PANTHER" id="PTHR43236">
    <property type="entry name" value="ANTITOXIN HIGA1"/>
    <property type="match status" value="1"/>
</dbReference>
<dbReference type="Gene3D" id="1.10.10.2910">
    <property type="match status" value="1"/>
</dbReference>
<dbReference type="InterPro" id="IPR052345">
    <property type="entry name" value="Rad_response_metalloprotease"/>
</dbReference>
<dbReference type="PANTHER" id="PTHR43236:SF2">
    <property type="entry name" value="BLL0069 PROTEIN"/>
    <property type="match status" value="1"/>
</dbReference>
<dbReference type="EMBL" id="CP000463">
    <property type="protein sequence ID" value="ABJ06435.1"/>
    <property type="molecule type" value="Genomic_DNA"/>
</dbReference>
<name>Q07NP9_RHOP5</name>
<evidence type="ECO:0000313" key="2">
    <source>
        <dbReference type="EMBL" id="ABJ06435.1"/>
    </source>
</evidence>